<dbReference type="SUPFAM" id="SSF103473">
    <property type="entry name" value="MFS general substrate transporter"/>
    <property type="match status" value="1"/>
</dbReference>
<evidence type="ECO:0000256" key="3">
    <source>
        <dbReference type="ARBA" id="ARBA00022989"/>
    </source>
</evidence>
<dbReference type="Proteomes" id="UP000192578">
    <property type="component" value="Unassembled WGS sequence"/>
</dbReference>
<dbReference type="CDD" id="cd10428">
    <property type="entry name" value="LFG_like"/>
    <property type="match status" value="1"/>
</dbReference>
<feature type="transmembrane region" description="Helical" evidence="5">
    <location>
        <begin position="179"/>
        <end position="199"/>
    </location>
</feature>
<feature type="transmembrane region" description="Helical" evidence="5">
    <location>
        <begin position="235"/>
        <end position="257"/>
    </location>
</feature>
<reference evidence="8" key="1">
    <citation type="submission" date="2017-01" db="EMBL/GenBank/DDBJ databases">
        <title>Comparative genomics of anhydrobiosis in the tardigrade Hypsibius dujardini.</title>
        <authorList>
            <person name="Yoshida Y."/>
            <person name="Koutsovoulos G."/>
            <person name="Laetsch D."/>
            <person name="Stevens L."/>
            <person name="Kumar S."/>
            <person name="Horikawa D."/>
            <person name="Ishino K."/>
            <person name="Komine S."/>
            <person name="Tomita M."/>
            <person name="Blaxter M."/>
            <person name="Arakawa K."/>
        </authorList>
    </citation>
    <scope>NUCLEOTIDE SEQUENCE [LARGE SCALE GENOMIC DNA]</scope>
    <source>
        <strain evidence="8">Z151</strain>
    </source>
</reference>
<dbReference type="GO" id="GO:2001234">
    <property type="term" value="P:negative regulation of apoptotic signaling pathway"/>
    <property type="evidence" value="ECO:0007669"/>
    <property type="project" value="TreeGrafter"/>
</dbReference>
<evidence type="ECO:0000256" key="1">
    <source>
        <dbReference type="ARBA" id="ARBA00004141"/>
    </source>
</evidence>
<evidence type="ECO:0000313" key="7">
    <source>
        <dbReference type="EMBL" id="OQV23603.1"/>
    </source>
</evidence>
<organism evidence="7 8">
    <name type="scientific">Hypsibius exemplaris</name>
    <name type="common">Freshwater tardigrade</name>
    <dbReference type="NCBI Taxonomy" id="2072580"/>
    <lineage>
        <taxon>Eukaryota</taxon>
        <taxon>Metazoa</taxon>
        <taxon>Ecdysozoa</taxon>
        <taxon>Tardigrada</taxon>
        <taxon>Eutardigrada</taxon>
        <taxon>Parachela</taxon>
        <taxon>Hypsibioidea</taxon>
        <taxon>Hypsibiidae</taxon>
        <taxon>Hypsibius</taxon>
    </lineage>
</organism>
<evidence type="ECO:0000256" key="2">
    <source>
        <dbReference type="ARBA" id="ARBA00022692"/>
    </source>
</evidence>
<dbReference type="EMBL" id="MTYJ01000010">
    <property type="protein sequence ID" value="OQV23603.1"/>
    <property type="molecule type" value="Genomic_DNA"/>
</dbReference>
<accession>A0A1W0X7X4</accession>
<dbReference type="PANTHER" id="PTHR23291:SF127">
    <property type="entry name" value="PROTEIN LIFEGUARD 1-LIKE"/>
    <property type="match status" value="1"/>
</dbReference>
<protein>
    <recommendedName>
        <fullName evidence="9">Protein lifeguard 2</fullName>
    </recommendedName>
</protein>
<evidence type="ECO:0000256" key="4">
    <source>
        <dbReference type="ARBA" id="ARBA00023136"/>
    </source>
</evidence>
<dbReference type="InterPro" id="IPR036259">
    <property type="entry name" value="MFS_trans_sf"/>
</dbReference>
<dbReference type="Pfam" id="PF01027">
    <property type="entry name" value="Bax1-I"/>
    <property type="match status" value="1"/>
</dbReference>
<dbReference type="OrthoDB" id="7933078at2759"/>
<dbReference type="InterPro" id="IPR006214">
    <property type="entry name" value="Bax_inhibitor_1-related"/>
</dbReference>
<comment type="caution">
    <text evidence="7">The sequence shown here is derived from an EMBL/GenBank/DDBJ whole genome shotgun (WGS) entry which is preliminary data.</text>
</comment>
<dbReference type="PANTHER" id="PTHR23291">
    <property type="entry name" value="BAX INHIBITOR-RELATED"/>
    <property type="match status" value="1"/>
</dbReference>
<feature type="transmembrane region" description="Helical" evidence="5">
    <location>
        <begin position="149"/>
        <end position="167"/>
    </location>
</feature>
<evidence type="ECO:0000313" key="8">
    <source>
        <dbReference type="Proteomes" id="UP000192578"/>
    </source>
</evidence>
<gene>
    <name evidence="7" type="ORF">BV898_02349</name>
</gene>
<dbReference type="GO" id="GO:0016020">
    <property type="term" value="C:membrane"/>
    <property type="evidence" value="ECO:0007669"/>
    <property type="project" value="UniProtKB-SubCell"/>
</dbReference>
<feature type="transmembrane region" description="Helical" evidence="5">
    <location>
        <begin position="304"/>
        <end position="326"/>
    </location>
</feature>
<dbReference type="AlphaFoldDB" id="A0A1W0X7X4"/>
<feature type="transmembrane region" description="Helical" evidence="5">
    <location>
        <begin position="263"/>
        <end position="283"/>
    </location>
</feature>
<feature type="transmembrane region" description="Helical" evidence="5">
    <location>
        <begin position="116"/>
        <end position="137"/>
    </location>
</feature>
<feature type="transmembrane region" description="Helical" evidence="5">
    <location>
        <begin position="205"/>
        <end position="228"/>
    </location>
</feature>
<evidence type="ECO:0008006" key="9">
    <source>
        <dbReference type="Google" id="ProtNLM"/>
    </source>
</evidence>
<dbReference type="GO" id="GO:0005783">
    <property type="term" value="C:endoplasmic reticulum"/>
    <property type="evidence" value="ECO:0007669"/>
    <property type="project" value="TreeGrafter"/>
</dbReference>
<name>A0A1W0X7X4_HYPEX</name>
<sequence>MSAHPNYHPNNGPDVVYVTQHKDDPPPYLVNTYPASGPQVFVGPVYTTTVDGQYMQPGTYPTNSGAYVATGVYPGYGEVGQTGQPPSGGDSETGHPSNFGTSFSDVNIRRRFVRNVYSILMVQLLVTLGFICLFIFSPDVKRFVRRNSWFYYLAYAVFIITYITLVCCPGVRRRYPTNLFLLAIFTLAMSYMTATISSYHDTKIVLMAVGICAVVCLVVSVSAAFCTFDMTKWGWLLGILALMLMLFGLITLMFAFIPGLRTPWYYGFYSGLIALVFMGFLAYDTQQILGGRRYNLSPEEHVYGALQLYLDVVYIFLGILGISGAASSN</sequence>
<feature type="region of interest" description="Disordered" evidence="6">
    <location>
        <begin position="1"/>
        <end position="23"/>
    </location>
</feature>
<evidence type="ECO:0000256" key="5">
    <source>
        <dbReference type="RuleBase" id="RU004379"/>
    </source>
</evidence>
<comment type="similarity">
    <text evidence="5">Belongs to the BI1 family.</text>
</comment>
<comment type="subcellular location">
    <subcellularLocation>
        <location evidence="1">Membrane</location>
        <topology evidence="1">Multi-pass membrane protein</topology>
    </subcellularLocation>
</comment>
<evidence type="ECO:0000256" key="6">
    <source>
        <dbReference type="SAM" id="MobiDB-lite"/>
    </source>
</evidence>
<keyword evidence="2 5" id="KW-0812">Transmembrane</keyword>
<keyword evidence="3 5" id="KW-1133">Transmembrane helix</keyword>
<keyword evidence="8" id="KW-1185">Reference proteome</keyword>
<keyword evidence="4 5" id="KW-0472">Membrane</keyword>
<proteinExistence type="inferred from homology"/>
<dbReference type="GO" id="GO:0005794">
    <property type="term" value="C:Golgi apparatus"/>
    <property type="evidence" value="ECO:0007669"/>
    <property type="project" value="TreeGrafter"/>
</dbReference>